<keyword evidence="7" id="KW-1185">Reference proteome</keyword>
<feature type="region of interest" description="Disordered" evidence="4">
    <location>
        <begin position="922"/>
        <end position="992"/>
    </location>
</feature>
<evidence type="ECO:0000313" key="7">
    <source>
        <dbReference type="Proteomes" id="UP001590951"/>
    </source>
</evidence>
<feature type="compositionally biased region" description="Polar residues" evidence="4">
    <location>
        <begin position="61"/>
        <end position="73"/>
    </location>
</feature>
<dbReference type="Proteomes" id="UP001590951">
    <property type="component" value="Unassembled WGS sequence"/>
</dbReference>
<evidence type="ECO:0000259" key="5">
    <source>
        <dbReference type="PROSITE" id="PS51194"/>
    </source>
</evidence>
<keyword evidence="1" id="KW-0547">Nucleotide-binding</keyword>
<dbReference type="Gene3D" id="3.40.50.300">
    <property type="entry name" value="P-loop containing nucleotide triphosphate hydrolases"/>
    <property type="match status" value="2"/>
</dbReference>
<feature type="compositionally biased region" description="Polar residues" evidence="4">
    <location>
        <begin position="949"/>
        <end position="965"/>
    </location>
</feature>
<evidence type="ECO:0000256" key="1">
    <source>
        <dbReference type="ARBA" id="ARBA00022741"/>
    </source>
</evidence>
<reference evidence="6 7" key="1">
    <citation type="submission" date="2024-09" db="EMBL/GenBank/DDBJ databases">
        <title>Rethinking Asexuality: The Enigmatic Case of Functional Sexual Genes in Lepraria (Stereocaulaceae).</title>
        <authorList>
            <person name="Doellman M."/>
            <person name="Sun Y."/>
            <person name="Barcenas-Pena A."/>
            <person name="Lumbsch H.T."/>
            <person name="Grewe F."/>
        </authorList>
    </citation>
    <scope>NUCLEOTIDE SEQUENCE [LARGE SCALE GENOMIC DNA]</scope>
    <source>
        <strain evidence="6 7">Grewe 0041</strain>
    </source>
</reference>
<keyword evidence="3" id="KW-0067">ATP-binding</keyword>
<evidence type="ECO:0000256" key="2">
    <source>
        <dbReference type="ARBA" id="ARBA00022801"/>
    </source>
</evidence>
<dbReference type="InterPro" id="IPR050628">
    <property type="entry name" value="SNF2_RAD54_helicase_TF"/>
</dbReference>
<feature type="region of interest" description="Disordered" evidence="4">
    <location>
        <begin position="1219"/>
        <end position="1427"/>
    </location>
</feature>
<dbReference type="InterPro" id="IPR000330">
    <property type="entry name" value="SNF2_N"/>
</dbReference>
<dbReference type="CDD" id="cd18793">
    <property type="entry name" value="SF2_C_SNF"/>
    <property type="match status" value="1"/>
</dbReference>
<evidence type="ECO:0000256" key="3">
    <source>
        <dbReference type="ARBA" id="ARBA00022840"/>
    </source>
</evidence>
<feature type="compositionally biased region" description="Basic and acidic residues" evidence="4">
    <location>
        <begin position="1298"/>
        <end position="1307"/>
    </location>
</feature>
<comment type="caution">
    <text evidence="6">The sequence shown here is derived from an EMBL/GenBank/DDBJ whole genome shotgun (WGS) entry which is preliminary data.</text>
</comment>
<feature type="region of interest" description="Disordered" evidence="4">
    <location>
        <begin position="1"/>
        <end position="95"/>
    </location>
</feature>
<accession>A0ABR4BGN8</accession>
<dbReference type="Pfam" id="PF00176">
    <property type="entry name" value="SNF2-rel_dom"/>
    <property type="match status" value="1"/>
</dbReference>
<dbReference type="SUPFAM" id="SSF52540">
    <property type="entry name" value="P-loop containing nucleoside triphosphate hydrolases"/>
    <property type="match status" value="2"/>
</dbReference>
<dbReference type="InterPro" id="IPR049730">
    <property type="entry name" value="SNF2/RAD54-like_C"/>
</dbReference>
<gene>
    <name evidence="6" type="ORF">ABVK25_002738</name>
</gene>
<feature type="domain" description="Helicase C-terminal" evidence="5">
    <location>
        <begin position="1038"/>
        <end position="1186"/>
    </location>
</feature>
<dbReference type="PANTHER" id="PTHR45626">
    <property type="entry name" value="TRANSCRIPTION TERMINATION FACTOR 2-RELATED"/>
    <property type="match status" value="1"/>
</dbReference>
<dbReference type="PROSITE" id="PS51194">
    <property type="entry name" value="HELICASE_CTER"/>
    <property type="match status" value="1"/>
</dbReference>
<dbReference type="EMBL" id="JBHFEH010000006">
    <property type="protein sequence ID" value="KAL2056999.1"/>
    <property type="molecule type" value="Genomic_DNA"/>
</dbReference>
<proteinExistence type="predicted"/>
<dbReference type="PANTHER" id="PTHR45626:SF51">
    <property type="entry name" value="SNF2-RELATED DOMAIN-CONTAINING PROTEIN"/>
    <property type="match status" value="1"/>
</dbReference>
<evidence type="ECO:0000313" key="6">
    <source>
        <dbReference type="EMBL" id="KAL2056999.1"/>
    </source>
</evidence>
<feature type="compositionally biased region" description="Polar residues" evidence="4">
    <location>
        <begin position="980"/>
        <end position="992"/>
    </location>
</feature>
<sequence length="1427" mass="157148">MPSSNQLPPRQLLGKRPRDELPAFYPQKGPSRGSDIAPYASPKSAQSSSTELTSEESSHSRITTPEVESQGSDAASRKPDITPRPKQVNARSKAAPAMAGKAGLLDILNSYIPLGSLTVRLSVGGDDCIARNDWTESNDLWLAFHDYLVSRDAGPVAFARTLADNKWVRVYARKHQGTENFATIRVHVLPDDVGRRQVNRSNGYLRKILIKLVNELDLSLESWEGFHNPNHPSQHYKFESSNDDSLFYLFNTLPSPVFRPSPAACPVSNNAIQAISGYVKLPGLQTRLYPYQKRTAITMIKRETEPARAVDPRLAPLQGPTGQAFYYDRETGVLLRDQREYDEARGGILGESMGLGKTLICLATIVATKGHWPVIPPEYSVGLHPVRPKVGSLMETAAAAVGRSQVPWRTVLGDLSRAGEDHDNCLAVLEDNIGSYVIPAPVARWSRRPSTIPQGKIIRLSTATLIIVPQNLLSQWRCEISEHVEEDYLKVLCFDSAEGLPFPPANQLLQYDIVLMSRQHFEREMVPSETAKARSKAKAKFAAKGGCSCSLDEDCHCSTSNEYQSPLKDLHFLRIIMDEGHEFSSSGRQSRAYWALQMLHVDRRWVVSGTPANGLVGVEVGTATYETSDSVDNALKATNADVLQARRKESTLSQERKDLEKLGLIVAGFLQLKPWSNSKDEDPASWQKYIMPYEDGRRKVRSLKTLLESLVVRHRIEDIEAEIQLPTLHNRVVYLQPSWHDKLSINLFILTLTANAVTSERVDEDYMFHPKNRRQLNILISNLRQSGFYWTSFAPEGVAKTLKISRAYYEERGCLAADGQEQDRTLIEKVFTFGDLVLESASWRSFAELHEMGMFVEDFPKDARAPWSLVPSQDTGPLLVGATQLAKAQTWVDSHSYISNPSYGLAGLGTITMKKLRQDVQPSGAEVIPDDPLLGEGSATKAPPRKKPLSTQPRVPTLSPKQTISRAKAGPSPRNVKTAPDSQQPSGPANASSLTVLKPALKSALKAPATNVSVDLFPPDSPLAKTKLSGTASAKLSYLLDRVSVLHQDEKILIFYEGDHIAWYIAQALDLIDVRYLIYNKTLTLERQNAYITTFNTTETFRVLLMNVHQAAHGLHIASASRVFFVNPVWQPNVEAQAIKRAHRIGQTRPVYVETLVLKDTLEDQMLQRRKGMTAQEHQKAARSLLDDDTMSTIIKNARFIPLLEDEIHDVNKQVAKLQTPQQLFGRPGKGDGDVDNPDADLIFPTNSPTSKKSQKRKSNAGPPGYLTASPPPTLGTANVGFADGGEANLPESSSRGRKSDSEHAPDLDGPPPPRRRAPNVSFSTDGGPDAPEPSGRKRKSDSEYGPDLDEISPPPRGRMVMFDPLDGGDAGPSGSLMSKPITNEPLQGGAVYASSNVGGSGRRVGFDLGGGDEEPKSLFWGDGSAS</sequence>
<dbReference type="InterPro" id="IPR001650">
    <property type="entry name" value="Helicase_C-like"/>
</dbReference>
<protein>
    <recommendedName>
        <fullName evidence="5">Helicase C-terminal domain-containing protein</fullName>
    </recommendedName>
</protein>
<organism evidence="6 7">
    <name type="scientific">Lepraria finkii</name>
    <dbReference type="NCBI Taxonomy" id="1340010"/>
    <lineage>
        <taxon>Eukaryota</taxon>
        <taxon>Fungi</taxon>
        <taxon>Dikarya</taxon>
        <taxon>Ascomycota</taxon>
        <taxon>Pezizomycotina</taxon>
        <taxon>Lecanoromycetes</taxon>
        <taxon>OSLEUM clade</taxon>
        <taxon>Lecanoromycetidae</taxon>
        <taxon>Lecanorales</taxon>
        <taxon>Lecanorineae</taxon>
        <taxon>Stereocaulaceae</taxon>
        <taxon>Lepraria</taxon>
    </lineage>
</organism>
<keyword evidence="2" id="KW-0378">Hydrolase</keyword>
<name>A0ABR4BGN8_9LECA</name>
<dbReference type="Pfam" id="PF00271">
    <property type="entry name" value="Helicase_C"/>
    <property type="match status" value="1"/>
</dbReference>
<evidence type="ECO:0000256" key="4">
    <source>
        <dbReference type="SAM" id="MobiDB-lite"/>
    </source>
</evidence>
<dbReference type="InterPro" id="IPR027417">
    <property type="entry name" value="P-loop_NTPase"/>
</dbReference>